<keyword evidence="2" id="KW-1185">Reference proteome</keyword>
<organism evidence="1 2">
    <name type="scientific">Campylobacter canadensis</name>
    <dbReference type="NCBI Taxonomy" id="449520"/>
    <lineage>
        <taxon>Bacteria</taxon>
        <taxon>Pseudomonadati</taxon>
        <taxon>Campylobacterota</taxon>
        <taxon>Epsilonproteobacteria</taxon>
        <taxon>Campylobacterales</taxon>
        <taxon>Campylobacteraceae</taxon>
        <taxon>Campylobacter</taxon>
    </lineage>
</organism>
<dbReference type="Proteomes" id="UP000786183">
    <property type="component" value="Unassembled WGS sequence"/>
</dbReference>
<evidence type="ECO:0000313" key="2">
    <source>
        <dbReference type="Proteomes" id="UP000786183"/>
    </source>
</evidence>
<keyword evidence="1" id="KW-0540">Nuclease</keyword>
<dbReference type="EMBL" id="JACGBB010000014">
    <property type="protein sequence ID" value="MBZ7987768.1"/>
    <property type="molecule type" value="Genomic_DNA"/>
</dbReference>
<keyword evidence="1" id="KW-0255">Endonuclease</keyword>
<dbReference type="InterPro" id="IPR018579">
    <property type="entry name" value="Restrct_endonuc_II_LlaJI"/>
</dbReference>
<gene>
    <name evidence="1" type="ORF">AVCANL283_06600</name>
</gene>
<sequence length="85" mass="9935">MNEIVCEKDTLEPDIVIENKDENTIGIYDAKYYDVKFDGNVIYKNSSVGDMIKQFYYQLSYEKTHKVIKNILCFQAILKITKTKA</sequence>
<keyword evidence="1" id="KW-0378">Hydrolase</keyword>
<dbReference type="Pfam" id="PF09563">
    <property type="entry name" value="RE_LlaJI"/>
    <property type="match status" value="1"/>
</dbReference>
<protein>
    <submittedName>
        <fullName evidence="1">LlaJI family restriction endonuclease</fullName>
    </submittedName>
</protein>
<reference evidence="1 2" key="1">
    <citation type="submission" date="2020-07" db="EMBL/GenBank/DDBJ databases">
        <title>Transfer of Campylobacter canadensis to the novel genus Avispirillum gen. nov., that also includes two novel species recovered from migratory waterfowl: Avispirillum anseris sp. nov. and Avispirillum brantae sp. nov.</title>
        <authorList>
            <person name="Miller W.G."/>
            <person name="Chapman M.H."/>
            <person name="Yee E."/>
            <person name="Inglis G.D."/>
        </authorList>
    </citation>
    <scope>NUCLEOTIDE SEQUENCE [LARGE SCALE GENOMIC DNA]</scope>
    <source>
        <strain evidence="1 2">L283</strain>
    </source>
</reference>
<proteinExistence type="predicted"/>
<accession>A0ABS7WSM5</accession>
<evidence type="ECO:0000313" key="1">
    <source>
        <dbReference type="EMBL" id="MBZ7987768.1"/>
    </source>
</evidence>
<name>A0ABS7WSM5_9BACT</name>
<dbReference type="GO" id="GO:0004519">
    <property type="term" value="F:endonuclease activity"/>
    <property type="evidence" value="ECO:0007669"/>
    <property type="project" value="UniProtKB-KW"/>
</dbReference>
<comment type="caution">
    <text evidence="1">The sequence shown here is derived from an EMBL/GenBank/DDBJ whole genome shotgun (WGS) entry which is preliminary data.</text>
</comment>